<evidence type="ECO:0000259" key="1">
    <source>
        <dbReference type="PROSITE" id="PS51272"/>
    </source>
</evidence>
<dbReference type="Gene3D" id="2.60.40.1080">
    <property type="match status" value="1"/>
</dbReference>
<dbReference type="InterPro" id="IPR003343">
    <property type="entry name" value="Big_2"/>
</dbReference>
<proteinExistence type="predicted"/>
<sequence length="1026" mass="109316">MAQGVKAGTPASIDHAGHWAKETIDRWLGEGWLRGFPDGSVRPDQPIARAEYIALINRVFGFTKTVAASFHDVEPTDWYAPDVGRAVAAGYITGYSDNTFRPHQEITRQEAAVTLQRILGLDADPAAASSFTDQETIPDWSRGAVGALAAQEIINGYPDGRLGPEHTLTRAQAVVMLDKSRAVREATQLVLNEPGETFGPDNGAERIAGSVIVTAPDTTLRNLIITGDLVIAEQVGEGDVTLHNVEVQGSMEVYGGGSDSIHLDDSTVVRLVMNKENGLVRIVVSGDTVIKETVVYSPVLLEAAKDVIGEGYQRVTLFGSDMDMRIVRAVIGLLHVTEEVSDSTITLVNDARIIELIMDGEATIIETVPGTGPGLRSGPVVPGPGTEPEPTVTQVTYDPESLSLIGIGQTRPIQLTAHWSDDTTRNVTDKAVWSSDDETIASVKEGVVTAVGDGTTVIRAEYDGFTVQIPVSVVRGASYANVTLSPEHVAAGENIRVTLAVYRSNGDVDTDFAGEKTVTVSGYTNAPSGTAGSFEGTPLIGASTDIFLPFTDGKASGNLVLHHAVEQTIWIDVAETGDSATAFTITPQAAEPSKLEWMQKPSTYVTENEVFEVYPMIQVTDAYGNPIGETYTAKVNVDVIDSTVDYILSGTTSVTAEEGIAAFPDLTVQGVGTDAVLRFALDGAEIAASLDSEPIEVGYFASGDGTADHPYLIETPAQLARMTLNLSAHYQLNADIMLSNDLDFYNDLYDRYFGDAYEYVKDSGWMPIGTEETPFTGTFDGNGHTISDLKISRDAVYQGLFGYVESGEIRNVALADVEVWSMSSNYAGALAGTIEASAKVSDVSASGVVVGDQLVGGLTGMNKGSLTRSSFRSTFKGIEGNGAIGGLAGGNHGSITQSFFVGEVGTLSSMTNIGGLVGSQYGTISNSYAIAVVKGIRSKGGLIGYAYAGTVANSYTSSELGITGSGTIEIRSSYHQHETDRDPANGTWVTDEQMKQQATFEGWDFDNIWYIEEGAFYPMLRWQDTE</sequence>
<organism evidence="2 3">
    <name type="scientific">Xylanibacillus composti</name>
    <dbReference type="NCBI Taxonomy" id="1572762"/>
    <lineage>
        <taxon>Bacteria</taxon>
        <taxon>Bacillati</taxon>
        <taxon>Bacillota</taxon>
        <taxon>Bacilli</taxon>
        <taxon>Bacillales</taxon>
        <taxon>Paenibacillaceae</taxon>
        <taxon>Xylanibacillus</taxon>
    </lineage>
</organism>
<evidence type="ECO:0000313" key="3">
    <source>
        <dbReference type="Proteomes" id="UP000677918"/>
    </source>
</evidence>
<dbReference type="PROSITE" id="PS51272">
    <property type="entry name" value="SLH"/>
    <property type="match status" value="3"/>
</dbReference>
<dbReference type="InterPro" id="IPR051465">
    <property type="entry name" value="Cell_Envelope_Struct_Comp"/>
</dbReference>
<dbReference type="Pfam" id="PF00395">
    <property type="entry name" value="SLH"/>
    <property type="match status" value="3"/>
</dbReference>
<feature type="domain" description="SLH" evidence="1">
    <location>
        <begin position="131"/>
        <end position="191"/>
    </location>
</feature>
<dbReference type="Proteomes" id="UP000677918">
    <property type="component" value="Unassembled WGS sequence"/>
</dbReference>
<feature type="domain" description="SLH" evidence="1">
    <location>
        <begin position="7"/>
        <end position="65"/>
    </location>
</feature>
<dbReference type="AlphaFoldDB" id="A0A8J4H6S9"/>
<dbReference type="SUPFAM" id="SSF49373">
    <property type="entry name" value="Invasin/intimin cell-adhesion fragments"/>
    <property type="match status" value="1"/>
</dbReference>
<comment type="caution">
    <text evidence="2">The sequence shown here is derived from an EMBL/GenBank/DDBJ whole genome shotgun (WGS) entry which is preliminary data.</text>
</comment>
<protein>
    <recommendedName>
        <fullName evidence="1">SLH domain-containing protein</fullName>
    </recommendedName>
</protein>
<reference evidence="2" key="1">
    <citation type="submission" date="2021-04" db="EMBL/GenBank/DDBJ databases">
        <title>Draft genome sequence of Xylanibacillus composti strain K13.</title>
        <authorList>
            <person name="Uke A."/>
            <person name="Chhe C."/>
            <person name="Baramee S."/>
            <person name="Kosugi A."/>
        </authorList>
    </citation>
    <scope>NUCLEOTIDE SEQUENCE</scope>
    <source>
        <strain evidence="2">K13</strain>
    </source>
</reference>
<accession>A0A8J4H6S9</accession>
<keyword evidence="3" id="KW-1185">Reference proteome</keyword>
<evidence type="ECO:0000313" key="2">
    <source>
        <dbReference type="EMBL" id="GIQ70795.1"/>
    </source>
</evidence>
<dbReference type="PANTHER" id="PTHR43308">
    <property type="entry name" value="OUTER MEMBRANE PROTEIN ALPHA-RELATED"/>
    <property type="match status" value="1"/>
</dbReference>
<dbReference type="SMART" id="SM00635">
    <property type="entry name" value="BID_2"/>
    <property type="match status" value="1"/>
</dbReference>
<feature type="domain" description="SLH" evidence="1">
    <location>
        <begin position="66"/>
        <end position="129"/>
    </location>
</feature>
<dbReference type="Gene3D" id="2.160.20.110">
    <property type="match status" value="1"/>
</dbReference>
<dbReference type="InterPro" id="IPR008964">
    <property type="entry name" value="Invasin/intimin_cell_adhesion"/>
</dbReference>
<dbReference type="InterPro" id="IPR001119">
    <property type="entry name" value="SLH_dom"/>
</dbReference>
<gene>
    <name evidence="2" type="ORF">XYCOK13_36190</name>
</gene>
<name>A0A8J4H6S9_9BACL</name>
<dbReference type="EMBL" id="BOVK01000058">
    <property type="protein sequence ID" value="GIQ70795.1"/>
    <property type="molecule type" value="Genomic_DNA"/>
</dbReference>